<comment type="caution">
    <text evidence="2">The sequence shown here is derived from an EMBL/GenBank/DDBJ whole genome shotgun (WGS) entry which is preliminary data.</text>
</comment>
<dbReference type="EMBL" id="JBBWWQ010000017">
    <property type="protein sequence ID" value="KAK8924090.1"/>
    <property type="molecule type" value="Genomic_DNA"/>
</dbReference>
<dbReference type="InterPro" id="IPR013103">
    <property type="entry name" value="RVT_2"/>
</dbReference>
<dbReference type="SUPFAM" id="SSF56672">
    <property type="entry name" value="DNA/RNA polymerases"/>
    <property type="match status" value="1"/>
</dbReference>
<name>A0AAP0B231_9ASPA</name>
<dbReference type="InterPro" id="IPR043502">
    <property type="entry name" value="DNA/RNA_pol_sf"/>
</dbReference>
<evidence type="ECO:0000259" key="1">
    <source>
        <dbReference type="Pfam" id="PF07727"/>
    </source>
</evidence>
<evidence type="ECO:0000313" key="3">
    <source>
        <dbReference type="Proteomes" id="UP001418222"/>
    </source>
</evidence>
<sequence>MRKLSLVAKLNTVRVLISVAFHHQWPLFQLDIKNAFLNGDLQETVYMQQPPGFVTMRESQVCRLLKALYGLKQSPRAWFEKFRDDSKGIQAVKLHLNSVFQTKDLGPLRYFLGLEVVRRPDGLALSQRKYCLDLLHDTDLLLQNPEYYRRLVGKLIYLTVTRPDISFVVGIVSRYMHSPRISHLQAVERILRYLKTAPGQGPFYRTSSSAPTLVAYSDADYVGSLDDRRSTSSFCTYFGGHLVTWRSKKQAVVARSSAEAEYRAMTSVVSELTWLESLLTDLGVKLPSPALLLCDSQAAIHIAKNPVFHERTKHIEVNCHFIREKVQMKKLDLKHVPGSEQVADVLTKALFRPFFYQCLSMFGAYDLYAPACGGDKQKVEEELQKHKSAVSIVLENGRHTCLPPGISTRGPTLESTKAALSVGDESPPEDSLSWRLGIVPRPQQPISPVVGAGDGLGCTVRIPDKAVLVDSKVGSLVLMSGWQADWVFPLFKQTYALASLIFHLLLRHSSPVCLSDSLQQLAFSAYSSYQSLQMLLSYSLTCTYSYDGRSSSDAGRPGVKRECACRYAHTLMQPYVDVCKGCE</sequence>
<organism evidence="2 3">
    <name type="scientific">Platanthera zijinensis</name>
    <dbReference type="NCBI Taxonomy" id="2320716"/>
    <lineage>
        <taxon>Eukaryota</taxon>
        <taxon>Viridiplantae</taxon>
        <taxon>Streptophyta</taxon>
        <taxon>Embryophyta</taxon>
        <taxon>Tracheophyta</taxon>
        <taxon>Spermatophyta</taxon>
        <taxon>Magnoliopsida</taxon>
        <taxon>Liliopsida</taxon>
        <taxon>Asparagales</taxon>
        <taxon>Orchidaceae</taxon>
        <taxon>Orchidoideae</taxon>
        <taxon>Orchideae</taxon>
        <taxon>Orchidinae</taxon>
        <taxon>Platanthera</taxon>
    </lineage>
</organism>
<dbReference type="PANTHER" id="PTHR11439:SF470">
    <property type="entry name" value="CYSTEINE-RICH RLK (RECEPTOR-LIKE PROTEIN KINASE) 8"/>
    <property type="match status" value="1"/>
</dbReference>
<feature type="domain" description="Reverse transcriptase Ty1/copia-type" evidence="1">
    <location>
        <begin position="5"/>
        <end position="82"/>
    </location>
</feature>
<dbReference type="Proteomes" id="UP001418222">
    <property type="component" value="Unassembled WGS sequence"/>
</dbReference>
<dbReference type="PANTHER" id="PTHR11439">
    <property type="entry name" value="GAG-POL-RELATED RETROTRANSPOSON"/>
    <property type="match status" value="1"/>
</dbReference>
<protein>
    <recommendedName>
        <fullName evidence="1">Reverse transcriptase Ty1/copia-type domain-containing protein</fullName>
    </recommendedName>
</protein>
<gene>
    <name evidence="2" type="ORF">KSP39_PZI019084</name>
</gene>
<dbReference type="AlphaFoldDB" id="A0AAP0B231"/>
<keyword evidence="3" id="KW-1185">Reference proteome</keyword>
<accession>A0AAP0B231</accession>
<evidence type="ECO:0000313" key="2">
    <source>
        <dbReference type="EMBL" id="KAK8924090.1"/>
    </source>
</evidence>
<reference evidence="2 3" key="1">
    <citation type="journal article" date="2022" name="Nat. Plants">
        <title>Genomes of leafy and leafless Platanthera orchids illuminate the evolution of mycoheterotrophy.</title>
        <authorList>
            <person name="Li M.H."/>
            <person name="Liu K.W."/>
            <person name="Li Z."/>
            <person name="Lu H.C."/>
            <person name="Ye Q.L."/>
            <person name="Zhang D."/>
            <person name="Wang J.Y."/>
            <person name="Li Y.F."/>
            <person name="Zhong Z.M."/>
            <person name="Liu X."/>
            <person name="Yu X."/>
            <person name="Liu D.K."/>
            <person name="Tu X.D."/>
            <person name="Liu B."/>
            <person name="Hao Y."/>
            <person name="Liao X.Y."/>
            <person name="Jiang Y.T."/>
            <person name="Sun W.H."/>
            <person name="Chen J."/>
            <person name="Chen Y.Q."/>
            <person name="Ai Y."/>
            <person name="Zhai J.W."/>
            <person name="Wu S.S."/>
            <person name="Zhou Z."/>
            <person name="Hsiao Y.Y."/>
            <person name="Wu W.L."/>
            <person name="Chen Y.Y."/>
            <person name="Lin Y.F."/>
            <person name="Hsu J.L."/>
            <person name="Li C.Y."/>
            <person name="Wang Z.W."/>
            <person name="Zhao X."/>
            <person name="Zhong W.Y."/>
            <person name="Ma X.K."/>
            <person name="Ma L."/>
            <person name="Huang J."/>
            <person name="Chen G.Z."/>
            <person name="Huang M.Z."/>
            <person name="Huang L."/>
            <person name="Peng D.H."/>
            <person name="Luo Y.B."/>
            <person name="Zou S.Q."/>
            <person name="Chen S.P."/>
            <person name="Lan S."/>
            <person name="Tsai W.C."/>
            <person name="Van de Peer Y."/>
            <person name="Liu Z.J."/>
        </authorList>
    </citation>
    <scope>NUCLEOTIDE SEQUENCE [LARGE SCALE GENOMIC DNA]</scope>
    <source>
        <strain evidence="2">Lor287</strain>
    </source>
</reference>
<dbReference type="CDD" id="cd09272">
    <property type="entry name" value="RNase_HI_RT_Ty1"/>
    <property type="match status" value="1"/>
</dbReference>
<dbReference type="Pfam" id="PF07727">
    <property type="entry name" value="RVT_2"/>
    <property type="match status" value="1"/>
</dbReference>
<proteinExistence type="predicted"/>